<proteinExistence type="predicted"/>
<evidence type="ECO:0000256" key="1">
    <source>
        <dbReference type="SAM" id="MobiDB-lite"/>
    </source>
</evidence>
<protein>
    <submittedName>
        <fullName evidence="2">Uncharacterized protein</fullName>
    </submittedName>
</protein>
<name>A0A511B488_9PROT</name>
<keyword evidence="3" id="KW-1185">Reference proteome</keyword>
<sequence length="84" mass="8758">MPALSSTGPETGVETGAETNLATAVRTAGLAAVVFVGDADVVISVMVWANAGPARAVVHPRSKTKERADTKDGMKPPVKDEIWR</sequence>
<evidence type="ECO:0000313" key="3">
    <source>
        <dbReference type="Proteomes" id="UP000321079"/>
    </source>
</evidence>
<feature type="compositionally biased region" description="Basic and acidic residues" evidence="1">
    <location>
        <begin position="63"/>
        <end position="84"/>
    </location>
</feature>
<dbReference type="Proteomes" id="UP000321079">
    <property type="component" value="Unassembled WGS sequence"/>
</dbReference>
<dbReference type="EMBL" id="BJVA01000002">
    <property type="protein sequence ID" value="GEK95249.1"/>
    <property type="molecule type" value="Genomic_DNA"/>
</dbReference>
<organism evidence="2 3">
    <name type="scientific">Gluconobacter kanchanaburiensis NBRC 103587</name>
    <dbReference type="NCBI Taxonomy" id="1307948"/>
    <lineage>
        <taxon>Bacteria</taxon>
        <taxon>Pseudomonadati</taxon>
        <taxon>Pseudomonadota</taxon>
        <taxon>Alphaproteobacteria</taxon>
        <taxon>Acetobacterales</taxon>
        <taxon>Acetobacteraceae</taxon>
        <taxon>Gluconobacter</taxon>
    </lineage>
</organism>
<feature type="region of interest" description="Disordered" evidence="1">
    <location>
        <begin position="59"/>
        <end position="84"/>
    </location>
</feature>
<reference evidence="2 3" key="1">
    <citation type="submission" date="2019-07" db="EMBL/GenBank/DDBJ databases">
        <title>Whole genome shotgun sequence of Gluconobacter kanchanaburiensis NBRC 103587.</title>
        <authorList>
            <person name="Hosoyama A."/>
            <person name="Uohara A."/>
            <person name="Ohji S."/>
            <person name="Ichikawa N."/>
        </authorList>
    </citation>
    <scope>NUCLEOTIDE SEQUENCE [LARGE SCALE GENOMIC DNA]</scope>
    <source>
        <strain evidence="2 3">NBRC 103587</strain>
    </source>
</reference>
<evidence type="ECO:0000313" key="2">
    <source>
        <dbReference type="EMBL" id="GEK95249.1"/>
    </source>
</evidence>
<comment type="caution">
    <text evidence="2">The sequence shown here is derived from an EMBL/GenBank/DDBJ whole genome shotgun (WGS) entry which is preliminary data.</text>
</comment>
<gene>
    <name evidence="2" type="ORF">GKA01_04460</name>
</gene>
<accession>A0A511B488</accession>
<dbReference type="AlphaFoldDB" id="A0A511B488"/>